<dbReference type="EMBL" id="CADCWF010000139">
    <property type="protein sequence ID" value="CAA9556412.1"/>
    <property type="molecule type" value="Genomic_DNA"/>
</dbReference>
<feature type="domain" description="DUF218" evidence="3">
    <location>
        <begin position="153"/>
        <end position="297"/>
    </location>
</feature>
<keyword evidence="2" id="KW-0472">Membrane</keyword>
<feature type="compositionally biased region" description="Polar residues" evidence="1">
    <location>
        <begin position="90"/>
        <end position="100"/>
    </location>
</feature>
<proteinExistence type="predicted"/>
<dbReference type="GO" id="GO:0005886">
    <property type="term" value="C:plasma membrane"/>
    <property type="evidence" value="ECO:0007669"/>
    <property type="project" value="TreeGrafter"/>
</dbReference>
<reference evidence="4" key="1">
    <citation type="submission" date="2020-02" db="EMBL/GenBank/DDBJ databases">
        <authorList>
            <person name="Meier V. D."/>
        </authorList>
    </citation>
    <scope>NUCLEOTIDE SEQUENCE</scope>
    <source>
        <strain evidence="4">AVDCRST_MAG59</strain>
    </source>
</reference>
<dbReference type="InterPro" id="IPR003848">
    <property type="entry name" value="DUF218"/>
</dbReference>
<gene>
    <name evidence="4" type="ORF">AVDCRST_MAG59-2198</name>
</gene>
<protein>
    <recommendedName>
        <fullName evidence="3">DUF218 domain-containing protein</fullName>
    </recommendedName>
</protein>
<dbReference type="CDD" id="cd06259">
    <property type="entry name" value="YdcF-like"/>
    <property type="match status" value="1"/>
</dbReference>
<dbReference type="Gene3D" id="3.40.50.620">
    <property type="entry name" value="HUPs"/>
    <property type="match status" value="1"/>
</dbReference>
<dbReference type="PANTHER" id="PTHR30336:SF20">
    <property type="entry name" value="DUF218 DOMAIN-CONTAINING PROTEIN"/>
    <property type="match status" value="1"/>
</dbReference>
<sequence>MARRRHTIRELPQPARRGWFRPSSRPGTRTGASRPAHSTAHRRVRLRAAGPVCLEPAPGGCHHRPMRSTAGASRTLPLPRPPDASAVETAPTQPVGSAQSAAKRRWRRSVWGEAWRWATTLLLFAVLAATLAGALLIAAIYRQARTDQATPADAIVVLGTAQWNGRPGPVLRARLDHALDLYRRGLAPVLVVTGGSMPGDAYTEAEAAAAYLTEQGVPPGAILFENEGRDTWESLGGVARLAADAGLGRLLFVSDGFHLFRVKLMARDLGLAALASPAPASPIRPGGGAEFAYAVREAGGVVEQLLRRFV</sequence>
<dbReference type="InterPro" id="IPR014729">
    <property type="entry name" value="Rossmann-like_a/b/a_fold"/>
</dbReference>
<feature type="region of interest" description="Disordered" evidence="1">
    <location>
        <begin position="1"/>
        <end position="42"/>
    </location>
</feature>
<evidence type="ECO:0000256" key="2">
    <source>
        <dbReference type="SAM" id="Phobius"/>
    </source>
</evidence>
<feature type="region of interest" description="Disordered" evidence="1">
    <location>
        <begin position="60"/>
        <end position="103"/>
    </location>
</feature>
<keyword evidence="2" id="KW-0812">Transmembrane</keyword>
<dbReference type="AlphaFoldDB" id="A0A6J4UU91"/>
<dbReference type="PANTHER" id="PTHR30336">
    <property type="entry name" value="INNER MEMBRANE PROTEIN, PROBABLE PERMEASE"/>
    <property type="match status" value="1"/>
</dbReference>
<evidence type="ECO:0000259" key="3">
    <source>
        <dbReference type="Pfam" id="PF02698"/>
    </source>
</evidence>
<evidence type="ECO:0000256" key="1">
    <source>
        <dbReference type="SAM" id="MobiDB-lite"/>
    </source>
</evidence>
<accession>A0A6J4UU91</accession>
<feature type="transmembrane region" description="Helical" evidence="2">
    <location>
        <begin position="114"/>
        <end position="141"/>
    </location>
</feature>
<name>A0A6J4UU91_9BACT</name>
<evidence type="ECO:0000313" key="4">
    <source>
        <dbReference type="EMBL" id="CAA9556412.1"/>
    </source>
</evidence>
<dbReference type="InterPro" id="IPR051599">
    <property type="entry name" value="Cell_Envelope_Assoc"/>
</dbReference>
<dbReference type="Pfam" id="PF02698">
    <property type="entry name" value="DUF218"/>
    <property type="match status" value="1"/>
</dbReference>
<organism evidence="4">
    <name type="scientific">uncultured Thermomicrobiales bacterium</name>
    <dbReference type="NCBI Taxonomy" id="1645740"/>
    <lineage>
        <taxon>Bacteria</taxon>
        <taxon>Pseudomonadati</taxon>
        <taxon>Thermomicrobiota</taxon>
        <taxon>Thermomicrobia</taxon>
        <taxon>Thermomicrobiales</taxon>
        <taxon>environmental samples</taxon>
    </lineage>
</organism>
<keyword evidence="2" id="KW-1133">Transmembrane helix</keyword>